<evidence type="ECO:0000313" key="1">
    <source>
        <dbReference type="EMBL" id="SDZ48680.1"/>
    </source>
</evidence>
<dbReference type="InterPro" id="IPR024353">
    <property type="entry name" value="DUF3871"/>
</dbReference>
<organism evidence="1 2">
    <name type="scientific">Rhodonellum ikkaensis</name>
    <dbReference type="NCBI Taxonomy" id="336829"/>
    <lineage>
        <taxon>Bacteria</taxon>
        <taxon>Pseudomonadati</taxon>
        <taxon>Bacteroidota</taxon>
        <taxon>Cytophagia</taxon>
        <taxon>Cytophagales</taxon>
        <taxon>Cytophagaceae</taxon>
        <taxon>Rhodonellum</taxon>
    </lineage>
</organism>
<reference evidence="1 2" key="1">
    <citation type="submission" date="2016-10" db="EMBL/GenBank/DDBJ databases">
        <authorList>
            <person name="Varghese N."/>
            <person name="Submissions S."/>
        </authorList>
    </citation>
    <scope>NUCLEOTIDE SEQUENCE [LARGE SCALE GENOMIC DNA]</scope>
    <source>
        <strain evidence="1 2">DSM 17997</strain>
    </source>
</reference>
<comment type="caution">
    <text evidence="1">The sequence shown here is derived from an EMBL/GenBank/DDBJ whole genome shotgun (WGS) entry which is preliminary data.</text>
</comment>
<gene>
    <name evidence="1" type="ORF">SAMN05444412_11714</name>
</gene>
<dbReference type="Pfam" id="PF12987">
    <property type="entry name" value="DUF3871"/>
    <property type="match status" value="1"/>
</dbReference>
<dbReference type="EMBL" id="FNQC01000017">
    <property type="protein sequence ID" value="SDZ48680.1"/>
    <property type="molecule type" value="Genomic_DNA"/>
</dbReference>
<keyword evidence="2" id="KW-1185">Reference proteome</keyword>
<proteinExistence type="predicted"/>
<sequence>MELLRINNHMEVMDISHVEVSTSPFLEANTSEVSLREIRERHVIPVFLKDNEPTISQVEFVEVVAEAARDVFGLGTTPIPTVRVSHPIKGRTFDARHKKAQDLLPHEKTIYNERMAFMLTIPGITDEIGGNTLELSVGGVKAYNLDNLNSVKGSPEHFKVFVGFRNFVCTNLCVSTDGAKLDIRAKSLEDLYQQVFLLFQEYDAVKQLSQMNQFTGYFLEERQFAQIIGRARLYQFLPRELKVEVPELLINDTQVSRIAECYYSDPNFQRQDNGSIDLWKFYNLMTGATKHSYIDKYLERGVNSFDFTRQVQGALESPSHNFWYLR</sequence>
<accession>A0A1H3TF00</accession>
<protein>
    <recommendedName>
        <fullName evidence="3">DUF3871 family protein</fullName>
    </recommendedName>
</protein>
<dbReference type="Proteomes" id="UP000199663">
    <property type="component" value="Unassembled WGS sequence"/>
</dbReference>
<name>A0A1H3TF00_9BACT</name>
<evidence type="ECO:0008006" key="3">
    <source>
        <dbReference type="Google" id="ProtNLM"/>
    </source>
</evidence>
<evidence type="ECO:0000313" key="2">
    <source>
        <dbReference type="Proteomes" id="UP000199663"/>
    </source>
</evidence>
<dbReference type="RefSeq" id="WP_026333843.1">
    <property type="nucleotide sequence ID" value="NZ_FNQC01000017.1"/>
</dbReference>